<dbReference type="Pfam" id="PF00834">
    <property type="entry name" value="Ribul_P_3_epim"/>
    <property type="match status" value="1"/>
</dbReference>
<proteinExistence type="predicted"/>
<dbReference type="InterPro" id="IPR011060">
    <property type="entry name" value="RibuloseP-bd_barrel"/>
</dbReference>
<dbReference type="SUPFAM" id="SSF51366">
    <property type="entry name" value="Ribulose-phoshate binding barrel"/>
    <property type="match status" value="1"/>
</dbReference>
<evidence type="ECO:0008006" key="5">
    <source>
        <dbReference type="Google" id="ProtNLM"/>
    </source>
</evidence>
<dbReference type="STRING" id="1801743.A2824_02000"/>
<evidence type="ECO:0000313" key="3">
    <source>
        <dbReference type="EMBL" id="OGI69146.1"/>
    </source>
</evidence>
<gene>
    <name evidence="3" type="ORF">A2824_02000</name>
</gene>
<dbReference type="AlphaFoldDB" id="A0A1F6VHV4"/>
<name>A0A1F6VHV4_9BACT</name>
<dbReference type="InterPro" id="IPR013785">
    <property type="entry name" value="Aldolase_TIM"/>
</dbReference>
<evidence type="ECO:0000256" key="2">
    <source>
        <dbReference type="ARBA" id="ARBA00023235"/>
    </source>
</evidence>
<keyword evidence="2" id="KW-0413">Isomerase</keyword>
<dbReference type="EMBL" id="MFTT01000033">
    <property type="protein sequence ID" value="OGI69146.1"/>
    <property type="molecule type" value="Genomic_DNA"/>
</dbReference>
<dbReference type="Proteomes" id="UP000178059">
    <property type="component" value="Unassembled WGS sequence"/>
</dbReference>
<evidence type="ECO:0000256" key="1">
    <source>
        <dbReference type="ARBA" id="ARBA00022723"/>
    </source>
</evidence>
<evidence type="ECO:0000313" key="4">
    <source>
        <dbReference type="Proteomes" id="UP000178059"/>
    </source>
</evidence>
<dbReference type="GO" id="GO:0005975">
    <property type="term" value="P:carbohydrate metabolic process"/>
    <property type="evidence" value="ECO:0007669"/>
    <property type="project" value="InterPro"/>
</dbReference>
<keyword evidence="1" id="KW-0479">Metal-binding</keyword>
<accession>A0A1F6VHV4</accession>
<comment type="caution">
    <text evidence="3">The sequence shown here is derived from an EMBL/GenBank/DDBJ whole genome shotgun (WGS) entry which is preliminary data.</text>
</comment>
<dbReference type="GO" id="GO:0046872">
    <property type="term" value="F:metal ion binding"/>
    <property type="evidence" value="ECO:0007669"/>
    <property type="project" value="UniProtKB-KW"/>
</dbReference>
<protein>
    <recommendedName>
        <fullName evidence="5">Ribulose-phosphate 3-epimerase</fullName>
    </recommendedName>
</protein>
<dbReference type="GO" id="GO:0016857">
    <property type="term" value="F:racemase and epimerase activity, acting on carbohydrates and derivatives"/>
    <property type="evidence" value="ECO:0007669"/>
    <property type="project" value="InterPro"/>
</dbReference>
<reference evidence="3 4" key="1">
    <citation type="journal article" date="2016" name="Nat. Commun.">
        <title>Thousands of microbial genomes shed light on interconnected biogeochemical processes in an aquifer system.</title>
        <authorList>
            <person name="Anantharaman K."/>
            <person name="Brown C.T."/>
            <person name="Hug L.A."/>
            <person name="Sharon I."/>
            <person name="Castelle C.J."/>
            <person name="Probst A.J."/>
            <person name="Thomas B.C."/>
            <person name="Singh A."/>
            <person name="Wilkins M.J."/>
            <person name="Karaoz U."/>
            <person name="Brodie E.L."/>
            <person name="Williams K.H."/>
            <person name="Hubbard S.S."/>
            <person name="Banfield J.F."/>
        </authorList>
    </citation>
    <scope>NUCLEOTIDE SEQUENCE [LARGE SCALE GENOMIC DNA]</scope>
</reference>
<dbReference type="InterPro" id="IPR000056">
    <property type="entry name" value="Ribul_P_3_epim-like"/>
</dbReference>
<dbReference type="PANTHER" id="PTHR11749">
    <property type="entry name" value="RIBULOSE-5-PHOSPHATE-3-EPIMERASE"/>
    <property type="match status" value="1"/>
</dbReference>
<organism evidence="3 4">
    <name type="scientific">Candidatus Nomurabacteria bacterium RIFCSPHIGHO2_01_FULL_42_16</name>
    <dbReference type="NCBI Taxonomy" id="1801743"/>
    <lineage>
        <taxon>Bacteria</taxon>
        <taxon>Candidatus Nomuraibacteriota</taxon>
    </lineage>
</organism>
<dbReference type="Gene3D" id="3.20.20.70">
    <property type="entry name" value="Aldolase class I"/>
    <property type="match status" value="1"/>
</dbReference>
<sequence length="240" mass="27118">MEIIPAILPKNYEDLKNKVSLVKGLVSTVQIDICDGNFVKTVSWPFSSRVESRDNLELDQYAQDILSEREGMPFWEEVDYELDLMVSRAHENFDLFLNLGAKRIIFHLEAEGDTQEFKEFLEGIDLYIRDNTQIGIAINTSTSILNLKSLISNIDFVQCMGIEKIGYQGQPFDERVIDQVKALRKEYPELIISVDGGVSFDTAPRLIEAGANRLVVGSVIFNSLDIRETVLALRSLARPA</sequence>